<dbReference type="GO" id="GO:0006355">
    <property type="term" value="P:regulation of DNA-templated transcription"/>
    <property type="evidence" value="ECO:0007669"/>
    <property type="project" value="UniProtKB-ARBA"/>
</dbReference>
<dbReference type="PANTHER" id="PTHR30154:SF34">
    <property type="entry name" value="TRANSCRIPTIONAL REGULATOR AZLB"/>
    <property type="match status" value="1"/>
</dbReference>
<evidence type="ECO:0000313" key="5">
    <source>
        <dbReference type="EMBL" id="MBO1318877.1"/>
    </source>
</evidence>
<dbReference type="InterPro" id="IPR011008">
    <property type="entry name" value="Dimeric_a/b-barrel"/>
</dbReference>
<keyword evidence="3" id="KW-0804">Transcription</keyword>
<dbReference type="PANTHER" id="PTHR30154">
    <property type="entry name" value="LEUCINE-RESPONSIVE REGULATORY PROTEIN"/>
    <property type="match status" value="1"/>
</dbReference>
<dbReference type="EMBL" id="JAFREP010000007">
    <property type="protein sequence ID" value="MBO1318877.1"/>
    <property type="molecule type" value="Genomic_DNA"/>
</dbReference>
<keyword evidence="2" id="KW-0238">DNA-binding</keyword>
<evidence type="ECO:0000256" key="2">
    <source>
        <dbReference type="ARBA" id="ARBA00023125"/>
    </source>
</evidence>
<sequence>MPANKDRVKLDEIDIKILQILQVRGRITNAKLASEVGLSAPPMLERVKKLERSGVIKCYRAILEANLLDRNFFVFVTLNLNVQHLSNVDEFELELAAMKEVLEVHHIAGDIDFLLKVNVKDQEDYKQFVVDNLAKIRGISRIHSWVVLSTVKDTTEYHIDETSIRK</sequence>
<keyword evidence="6" id="KW-1185">Reference proteome</keyword>
<dbReference type="Proteomes" id="UP000664417">
    <property type="component" value="Unassembled WGS sequence"/>
</dbReference>
<dbReference type="GO" id="GO:0043565">
    <property type="term" value="F:sequence-specific DNA binding"/>
    <property type="evidence" value="ECO:0007669"/>
    <property type="project" value="InterPro"/>
</dbReference>
<dbReference type="InterPro" id="IPR000485">
    <property type="entry name" value="AsnC-type_HTH_dom"/>
</dbReference>
<evidence type="ECO:0000256" key="1">
    <source>
        <dbReference type="ARBA" id="ARBA00023015"/>
    </source>
</evidence>
<dbReference type="SUPFAM" id="SSF54909">
    <property type="entry name" value="Dimeric alpha+beta barrel"/>
    <property type="match status" value="1"/>
</dbReference>
<dbReference type="InterPro" id="IPR019887">
    <property type="entry name" value="Tscrpt_reg_AsnC/Lrp_C"/>
</dbReference>
<dbReference type="Gene3D" id="1.10.10.10">
    <property type="entry name" value="Winged helix-like DNA-binding domain superfamily/Winged helix DNA-binding domain"/>
    <property type="match status" value="1"/>
</dbReference>
<evidence type="ECO:0000313" key="6">
    <source>
        <dbReference type="Proteomes" id="UP000664417"/>
    </source>
</evidence>
<dbReference type="PROSITE" id="PS50956">
    <property type="entry name" value="HTH_ASNC_2"/>
    <property type="match status" value="1"/>
</dbReference>
<name>A0A8J7Q1S9_9BACT</name>
<dbReference type="GO" id="GO:0005829">
    <property type="term" value="C:cytosol"/>
    <property type="evidence" value="ECO:0007669"/>
    <property type="project" value="TreeGrafter"/>
</dbReference>
<dbReference type="AlphaFoldDB" id="A0A8J7Q1S9"/>
<dbReference type="SMART" id="SM00344">
    <property type="entry name" value="HTH_ASNC"/>
    <property type="match status" value="1"/>
</dbReference>
<dbReference type="Pfam" id="PF01037">
    <property type="entry name" value="AsnC_trans_reg"/>
    <property type="match status" value="1"/>
</dbReference>
<dbReference type="InterPro" id="IPR036390">
    <property type="entry name" value="WH_DNA-bd_sf"/>
</dbReference>
<keyword evidence="1" id="KW-0805">Transcription regulation</keyword>
<dbReference type="Gene3D" id="3.30.70.920">
    <property type="match status" value="1"/>
</dbReference>
<feature type="domain" description="HTH asnC-type" evidence="4">
    <location>
        <begin position="10"/>
        <end position="71"/>
    </location>
</feature>
<dbReference type="SUPFAM" id="SSF46785">
    <property type="entry name" value="Winged helix' DNA-binding domain"/>
    <property type="match status" value="1"/>
</dbReference>
<evidence type="ECO:0000259" key="4">
    <source>
        <dbReference type="PROSITE" id="PS50956"/>
    </source>
</evidence>
<dbReference type="PRINTS" id="PR00033">
    <property type="entry name" value="HTHASNC"/>
</dbReference>
<dbReference type="CDD" id="cd00090">
    <property type="entry name" value="HTH_ARSR"/>
    <property type="match status" value="1"/>
</dbReference>
<dbReference type="Pfam" id="PF13412">
    <property type="entry name" value="HTH_24"/>
    <property type="match status" value="1"/>
</dbReference>
<gene>
    <name evidence="5" type="ORF">J3U88_10435</name>
</gene>
<comment type="caution">
    <text evidence="5">The sequence shown here is derived from an EMBL/GenBank/DDBJ whole genome shotgun (WGS) entry which is preliminary data.</text>
</comment>
<dbReference type="RefSeq" id="WP_207858695.1">
    <property type="nucleotide sequence ID" value="NZ_JAFREP010000007.1"/>
</dbReference>
<dbReference type="InterPro" id="IPR011991">
    <property type="entry name" value="ArsR-like_HTH"/>
</dbReference>
<dbReference type="InterPro" id="IPR036388">
    <property type="entry name" value="WH-like_DNA-bd_sf"/>
</dbReference>
<organism evidence="5 6">
    <name type="scientific">Acanthopleuribacter pedis</name>
    <dbReference type="NCBI Taxonomy" id="442870"/>
    <lineage>
        <taxon>Bacteria</taxon>
        <taxon>Pseudomonadati</taxon>
        <taxon>Acidobacteriota</taxon>
        <taxon>Holophagae</taxon>
        <taxon>Acanthopleuribacterales</taxon>
        <taxon>Acanthopleuribacteraceae</taxon>
        <taxon>Acanthopleuribacter</taxon>
    </lineage>
</organism>
<protein>
    <submittedName>
        <fullName evidence="5">Lrp/AsnC family transcriptional regulator</fullName>
    </submittedName>
</protein>
<accession>A0A8J7Q1S9</accession>
<dbReference type="GO" id="GO:0043200">
    <property type="term" value="P:response to amino acid"/>
    <property type="evidence" value="ECO:0007669"/>
    <property type="project" value="TreeGrafter"/>
</dbReference>
<reference evidence="5" key="1">
    <citation type="submission" date="2021-03" db="EMBL/GenBank/DDBJ databases">
        <authorList>
            <person name="Wang G."/>
        </authorList>
    </citation>
    <scope>NUCLEOTIDE SEQUENCE</scope>
    <source>
        <strain evidence="5">KCTC 12899</strain>
    </source>
</reference>
<evidence type="ECO:0000256" key="3">
    <source>
        <dbReference type="ARBA" id="ARBA00023163"/>
    </source>
</evidence>
<dbReference type="InterPro" id="IPR019888">
    <property type="entry name" value="Tscrpt_reg_AsnC-like"/>
</dbReference>
<proteinExistence type="predicted"/>